<protein>
    <submittedName>
        <fullName evidence="1">Uncharacterized protein</fullName>
    </submittedName>
</protein>
<evidence type="ECO:0000313" key="1">
    <source>
        <dbReference type="EMBL" id="KAG2097745.1"/>
    </source>
</evidence>
<dbReference type="RefSeq" id="XP_041288644.1">
    <property type="nucleotide sequence ID" value="XM_041442048.1"/>
</dbReference>
<proteinExistence type="predicted"/>
<reference evidence="1" key="1">
    <citation type="journal article" date="2020" name="New Phytol.">
        <title>Comparative genomics reveals dynamic genome evolution in host specialist ectomycorrhizal fungi.</title>
        <authorList>
            <person name="Lofgren L.A."/>
            <person name="Nguyen N.H."/>
            <person name="Vilgalys R."/>
            <person name="Ruytinx J."/>
            <person name="Liao H.L."/>
            <person name="Branco S."/>
            <person name="Kuo A."/>
            <person name="LaButti K."/>
            <person name="Lipzen A."/>
            <person name="Andreopoulos W."/>
            <person name="Pangilinan J."/>
            <person name="Riley R."/>
            <person name="Hundley H."/>
            <person name="Na H."/>
            <person name="Barry K."/>
            <person name="Grigoriev I.V."/>
            <person name="Stajich J.E."/>
            <person name="Kennedy P.G."/>
        </authorList>
    </citation>
    <scope>NUCLEOTIDE SEQUENCE</scope>
    <source>
        <strain evidence="1">FC423</strain>
    </source>
</reference>
<evidence type="ECO:0000313" key="2">
    <source>
        <dbReference type="Proteomes" id="UP000823399"/>
    </source>
</evidence>
<dbReference type="AlphaFoldDB" id="A0A9P7EY38"/>
<dbReference type="EMBL" id="JABBWM010000064">
    <property type="protein sequence ID" value="KAG2097745.1"/>
    <property type="molecule type" value="Genomic_DNA"/>
</dbReference>
<dbReference type="OrthoDB" id="2803783at2759"/>
<dbReference type="Proteomes" id="UP000823399">
    <property type="component" value="Unassembled WGS sequence"/>
</dbReference>
<dbReference type="GeneID" id="64704307"/>
<accession>A0A9P7EY38</accession>
<sequence>MDQVLTAAQLEEKEKFKAALQKHLTVKFRNDHGNSKPGHKAAAAGNSAVHKLLSNIVKGPTAGRKCPLKESEVYTKKYYTTQVQASVKDELKAIKEQPDVPDPKKTNLWVIQKHVDRCWENESVEVKEEISQLTREMREAAHEAVKGRKSSEVTNDLIILRLTEILSTFFGELHEATGWTFSILLGGPDPSNGGAIDVSSLHVGSTKLAKAGTSNKTDAPAPDNMLTDDDPPMPMTVAPDTLHGSHPTSQEVDLAPILAPIFPSMHLAQGEVVPAPPEEDFYEDFFQHLAPAPQDNE</sequence>
<keyword evidence="2" id="KW-1185">Reference proteome</keyword>
<name>A0A9P7EY38_9AGAM</name>
<comment type="caution">
    <text evidence="1">The sequence shown here is derived from an EMBL/GenBank/DDBJ whole genome shotgun (WGS) entry which is preliminary data.</text>
</comment>
<gene>
    <name evidence="1" type="ORF">F5147DRAFT_777907</name>
</gene>
<organism evidence="1 2">
    <name type="scientific">Suillus discolor</name>
    <dbReference type="NCBI Taxonomy" id="1912936"/>
    <lineage>
        <taxon>Eukaryota</taxon>
        <taxon>Fungi</taxon>
        <taxon>Dikarya</taxon>
        <taxon>Basidiomycota</taxon>
        <taxon>Agaricomycotina</taxon>
        <taxon>Agaricomycetes</taxon>
        <taxon>Agaricomycetidae</taxon>
        <taxon>Boletales</taxon>
        <taxon>Suillineae</taxon>
        <taxon>Suillaceae</taxon>
        <taxon>Suillus</taxon>
    </lineage>
</organism>